<reference evidence="2 3" key="1">
    <citation type="journal article" date="2023" name="Elife">
        <title>Identification of key yeast species and microbe-microbe interactions impacting larval growth of Drosophila in the wild.</title>
        <authorList>
            <person name="Mure A."/>
            <person name="Sugiura Y."/>
            <person name="Maeda R."/>
            <person name="Honda K."/>
            <person name="Sakurai N."/>
            <person name="Takahashi Y."/>
            <person name="Watada M."/>
            <person name="Katoh T."/>
            <person name="Gotoh A."/>
            <person name="Gotoh Y."/>
            <person name="Taniguchi I."/>
            <person name="Nakamura K."/>
            <person name="Hayashi T."/>
            <person name="Katayama T."/>
            <person name="Uemura T."/>
            <person name="Hattori Y."/>
        </authorList>
    </citation>
    <scope>NUCLEOTIDE SEQUENCE [LARGE SCALE GENOMIC DNA]</scope>
    <source>
        <strain evidence="2 3">KH-74</strain>
    </source>
</reference>
<keyword evidence="3" id="KW-1185">Reference proteome</keyword>
<evidence type="ECO:0000256" key="1">
    <source>
        <dbReference type="SAM" id="MobiDB-lite"/>
    </source>
</evidence>
<name>A0AAV5RWD7_MAUHU</name>
<evidence type="ECO:0000313" key="2">
    <source>
        <dbReference type="EMBL" id="GMM55667.1"/>
    </source>
</evidence>
<dbReference type="EMBL" id="BTGD01000005">
    <property type="protein sequence ID" value="GMM55667.1"/>
    <property type="molecule type" value="Genomic_DNA"/>
</dbReference>
<dbReference type="InterPro" id="IPR033775">
    <property type="entry name" value="DUF5137"/>
</dbReference>
<dbReference type="Pfam" id="PF17220">
    <property type="entry name" value="DUF5137"/>
    <property type="match status" value="1"/>
</dbReference>
<gene>
    <name evidence="2" type="ORF">DAKH74_022830</name>
</gene>
<feature type="compositionally biased region" description="Polar residues" evidence="1">
    <location>
        <begin position="72"/>
        <end position="90"/>
    </location>
</feature>
<accession>A0AAV5RWD7</accession>
<organism evidence="2 3">
    <name type="scientific">Maudiozyma humilis</name>
    <name type="common">Sour dough yeast</name>
    <name type="synonym">Kazachstania humilis</name>
    <dbReference type="NCBI Taxonomy" id="51915"/>
    <lineage>
        <taxon>Eukaryota</taxon>
        <taxon>Fungi</taxon>
        <taxon>Dikarya</taxon>
        <taxon>Ascomycota</taxon>
        <taxon>Saccharomycotina</taxon>
        <taxon>Saccharomycetes</taxon>
        <taxon>Saccharomycetales</taxon>
        <taxon>Saccharomycetaceae</taxon>
        <taxon>Maudiozyma</taxon>
    </lineage>
</organism>
<dbReference type="AlphaFoldDB" id="A0AAV5RWD7"/>
<dbReference type="Proteomes" id="UP001377567">
    <property type="component" value="Unassembled WGS sequence"/>
</dbReference>
<evidence type="ECO:0000313" key="3">
    <source>
        <dbReference type="Proteomes" id="UP001377567"/>
    </source>
</evidence>
<comment type="caution">
    <text evidence="2">The sequence shown here is derived from an EMBL/GenBank/DDBJ whole genome shotgun (WGS) entry which is preliminary data.</text>
</comment>
<sequence>MNQENSDVYEDFYLQHIDAKAEAAGQQQNTQYTSAQHQTEEMYYRSLHEHLPKLDPIKPSEVSFLRKRTMNEENTGNVNGQSTQQEQGSTRMKRQR</sequence>
<proteinExistence type="predicted"/>
<protein>
    <submittedName>
        <fullName evidence="2">Uncharacterized protein</fullName>
    </submittedName>
</protein>
<feature type="region of interest" description="Disordered" evidence="1">
    <location>
        <begin position="66"/>
        <end position="96"/>
    </location>
</feature>